<dbReference type="RefSeq" id="WP_283768213.1">
    <property type="nucleotide sequence ID" value="NZ_JAQOSO010000092.1"/>
</dbReference>
<keyword evidence="14" id="KW-0547">Nucleotide-binding</keyword>
<dbReference type="CDD" id="cd06225">
    <property type="entry name" value="HAMP"/>
    <property type="match status" value="1"/>
</dbReference>
<dbReference type="CDD" id="cd17546">
    <property type="entry name" value="REC_hyHK_CKI1_RcsC-like"/>
    <property type="match status" value="1"/>
</dbReference>
<dbReference type="PROSITE" id="PS50109">
    <property type="entry name" value="HIS_KIN"/>
    <property type="match status" value="1"/>
</dbReference>
<dbReference type="InterPro" id="IPR003594">
    <property type="entry name" value="HATPase_dom"/>
</dbReference>
<dbReference type="Proteomes" id="UP001235849">
    <property type="component" value="Unassembled WGS sequence"/>
</dbReference>
<dbReference type="SUPFAM" id="SSF55785">
    <property type="entry name" value="PYP-like sensor domain (PAS domain)"/>
    <property type="match status" value="1"/>
</dbReference>
<dbReference type="PROSITE" id="PS50885">
    <property type="entry name" value="HAMP"/>
    <property type="match status" value="1"/>
</dbReference>
<dbReference type="SUPFAM" id="SSF47384">
    <property type="entry name" value="Homodimeric domain of signal transducing histidine kinase"/>
    <property type="match status" value="1"/>
</dbReference>
<evidence type="ECO:0000259" key="13">
    <source>
        <dbReference type="PROSITE" id="PS50885"/>
    </source>
</evidence>
<evidence type="ECO:0000313" key="14">
    <source>
        <dbReference type="EMBL" id="MDJ1175927.1"/>
    </source>
</evidence>
<keyword evidence="9" id="KW-0812">Transmembrane</keyword>
<feature type="transmembrane region" description="Helical" evidence="9">
    <location>
        <begin position="357"/>
        <end position="376"/>
    </location>
</feature>
<dbReference type="PANTHER" id="PTHR45339">
    <property type="entry name" value="HYBRID SIGNAL TRANSDUCTION HISTIDINE KINASE J"/>
    <property type="match status" value="1"/>
</dbReference>
<dbReference type="EMBL" id="JAQOSO010000092">
    <property type="protein sequence ID" value="MDJ1175927.1"/>
    <property type="molecule type" value="Genomic_DNA"/>
</dbReference>
<organism evidence="14 15">
    <name type="scientific">Roseofilum capinflatum BLCC-M114</name>
    <dbReference type="NCBI Taxonomy" id="3022440"/>
    <lineage>
        <taxon>Bacteria</taxon>
        <taxon>Bacillati</taxon>
        <taxon>Cyanobacteriota</taxon>
        <taxon>Cyanophyceae</taxon>
        <taxon>Desertifilales</taxon>
        <taxon>Desertifilaceae</taxon>
        <taxon>Roseofilum</taxon>
        <taxon>Roseofilum capinflatum</taxon>
    </lineage>
</organism>
<dbReference type="Pfam" id="PF02518">
    <property type="entry name" value="HATPase_c"/>
    <property type="match status" value="1"/>
</dbReference>
<dbReference type="CDD" id="cd00130">
    <property type="entry name" value="PAS"/>
    <property type="match status" value="1"/>
</dbReference>
<keyword evidence="14" id="KW-0067">ATP-binding</keyword>
<evidence type="ECO:0000256" key="1">
    <source>
        <dbReference type="ARBA" id="ARBA00000085"/>
    </source>
</evidence>
<feature type="domain" description="HAMP" evidence="13">
    <location>
        <begin position="374"/>
        <end position="426"/>
    </location>
</feature>
<evidence type="ECO:0000259" key="11">
    <source>
        <dbReference type="PROSITE" id="PS50110"/>
    </source>
</evidence>
<evidence type="ECO:0000256" key="8">
    <source>
        <dbReference type="PROSITE-ProRule" id="PRU00169"/>
    </source>
</evidence>
<dbReference type="Gene3D" id="3.30.565.10">
    <property type="entry name" value="Histidine kinase-like ATPase, C-terminal domain"/>
    <property type="match status" value="1"/>
</dbReference>
<keyword evidence="6" id="KW-0418">Kinase</keyword>
<dbReference type="InterPro" id="IPR036097">
    <property type="entry name" value="HisK_dim/P_sf"/>
</dbReference>
<keyword evidence="9" id="KW-1133">Transmembrane helix</keyword>
<dbReference type="PANTHER" id="PTHR45339:SF1">
    <property type="entry name" value="HYBRID SIGNAL TRANSDUCTION HISTIDINE KINASE J"/>
    <property type="match status" value="1"/>
</dbReference>
<comment type="catalytic activity">
    <reaction evidence="1">
        <text>ATP + protein L-histidine = ADP + protein N-phospho-L-histidine.</text>
        <dbReference type="EC" id="2.7.13.3"/>
    </reaction>
</comment>
<dbReference type="Pfam" id="PF00072">
    <property type="entry name" value="Response_reg"/>
    <property type="match status" value="1"/>
</dbReference>
<evidence type="ECO:0000256" key="9">
    <source>
        <dbReference type="SAM" id="Phobius"/>
    </source>
</evidence>
<dbReference type="Gene3D" id="3.40.50.2300">
    <property type="match status" value="1"/>
</dbReference>
<comment type="subcellular location">
    <subcellularLocation>
        <location evidence="2">Membrane</location>
    </subcellularLocation>
</comment>
<comment type="caution">
    <text evidence="14">The sequence shown here is derived from an EMBL/GenBank/DDBJ whole genome shotgun (WGS) entry which is preliminary data.</text>
</comment>
<dbReference type="CDD" id="cd16922">
    <property type="entry name" value="HATPase_EvgS-ArcB-TorS-like"/>
    <property type="match status" value="1"/>
</dbReference>
<dbReference type="Gene3D" id="1.10.8.500">
    <property type="entry name" value="HAMP domain in histidine kinase"/>
    <property type="match status" value="1"/>
</dbReference>
<dbReference type="Pfam" id="PF00512">
    <property type="entry name" value="HisKA"/>
    <property type="match status" value="1"/>
</dbReference>
<feature type="transmembrane region" description="Helical" evidence="9">
    <location>
        <begin position="12"/>
        <end position="36"/>
    </location>
</feature>
<keyword evidence="5" id="KW-0808">Transferase</keyword>
<dbReference type="InterPro" id="IPR005467">
    <property type="entry name" value="His_kinase_dom"/>
</dbReference>
<dbReference type="SMART" id="SM00086">
    <property type="entry name" value="PAC"/>
    <property type="match status" value="1"/>
</dbReference>
<evidence type="ECO:0000256" key="4">
    <source>
        <dbReference type="ARBA" id="ARBA00022553"/>
    </source>
</evidence>
<dbReference type="EC" id="2.7.13.3" evidence="3"/>
<evidence type="ECO:0000259" key="12">
    <source>
        <dbReference type="PROSITE" id="PS50113"/>
    </source>
</evidence>
<dbReference type="InterPro" id="IPR004358">
    <property type="entry name" value="Sig_transdc_His_kin-like_C"/>
</dbReference>
<evidence type="ECO:0000256" key="3">
    <source>
        <dbReference type="ARBA" id="ARBA00012438"/>
    </source>
</evidence>
<dbReference type="InterPro" id="IPR013656">
    <property type="entry name" value="PAS_4"/>
</dbReference>
<dbReference type="InterPro" id="IPR035965">
    <property type="entry name" value="PAS-like_dom_sf"/>
</dbReference>
<evidence type="ECO:0000256" key="7">
    <source>
        <dbReference type="ARBA" id="ARBA00023012"/>
    </source>
</evidence>
<dbReference type="InterPro" id="IPR003661">
    <property type="entry name" value="HisK_dim/P_dom"/>
</dbReference>
<dbReference type="InterPro" id="IPR001789">
    <property type="entry name" value="Sig_transdc_resp-reg_receiver"/>
</dbReference>
<proteinExistence type="predicted"/>
<evidence type="ECO:0000256" key="5">
    <source>
        <dbReference type="ARBA" id="ARBA00022679"/>
    </source>
</evidence>
<dbReference type="Pfam" id="PF08448">
    <property type="entry name" value="PAS_4"/>
    <property type="match status" value="1"/>
</dbReference>
<accession>A0ABT7BAT4</accession>
<feature type="domain" description="Response regulatory" evidence="11">
    <location>
        <begin position="846"/>
        <end position="962"/>
    </location>
</feature>
<dbReference type="SMART" id="SM00388">
    <property type="entry name" value="HisKA"/>
    <property type="match status" value="1"/>
</dbReference>
<keyword evidence="4 8" id="KW-0597">Phosphoprotein</keyword>
<evidence type="ECO:0000256" key="2">
    <source>
        <dbReference type="ARBA" id="ARBA00004370"/>
    </source>
</evidence>
<dbReference type="Pfam" id="PF00672">
    <property type="entry name" value="HAMP"/>
    <property type="match status" value="1"/>
</dbReference>
<reference evidence="14 15" key="1">
    <citation type="submission" date="2023-01" db="EMBL/GenBank/DDBJ databases">
        <title>Novel diversity within Roseofilum (Cyanobacteria; Desertifilaceae) from marine benthic mats with descriptions of four novel species.</title>
        <authorList>
            <person name="Wang Y."/>
            <person name="Berthold D.E."/>
            <person name="Hu J."/>
            <person name="Lefler F.W."/>
            <person name="Laughinghouse H.D. IV."/>
        </authorList>
    </citation>
    <scope>NUCLEOTIDE SEQUENCE [LARGE SCALE GENOMIC DNA]</scope>
    <source>
        <strain evidence="14 15">BLCC-M114</strain>
    </source>
</reference>
<dbReference type="SMART" id="SM00448">
    <property type="entry name" value="REC"/>
    <property type="match status" value="1"/>
</dbReference>
<feature type="domain" description="Histidine kinase" evidence="10">
    <location>
        <begin position="600"/>
        <end position="820"/>
    </location>
</feature>
<keyword evidence="9" id="KW-0472">Membrane</keyword>
<feature type="domain" description="PAC" evidence="12">
    <location>
        <begin position="512"/>
        <end position="564"/>
    </location>
</feature>
<dbReference type="InterPro" id="IPR003660">
    <property type="entry name" value="HAMP_dom"/>
</dbReference>
<dbReference type="InterPro" id="IPR000700">
    <property type="entry name" value="PAS-assoc_C"/>
</dbReference>
<protein>
    <recommendedName>
        <fullName evidence="3">histidine kinase</fullName>
        <ecNumber evidence="3">2.7.13.3</ecNumber>
    </recommendedName>
</protein>
<keyword evidence="15" id="KW-1185">Reference proteome</keyword>
<gene>
    <name evidence="14" type="ORF">PMG25_17705</name>
</gene>
<dbReference type="Gene3D" id="3.30.450.20">
    <property type="entry name" value="PAS domain"/>
    <property type="match status" value="3"/>
</dbReference>
<keyword evidence="7" id="KW-0902">Two-component regulatory system</keyword>
<dbReference type="Gene3D" id="1.10.287.130">
    <property type="match status" value="1"/>
</dbReference>
<dbReference type="CDD" id="cd00082">
    <property type="entry name" value="HisKA"/>
    <property type="match status" value="1"/>
</dbReference>
<evidence type="ECO:0000256" key="6">
    <source>
        <dbReference type="ARBA" id="ARBA00022777"/>
    </source>
</evidence>
<dbReference type="SMART" id="SM00304">
    <property type="entry name" value="HAMP"/>
    <property type="match status" value="1"/>
</dbReference>
<evidence type="ECO:0000259" key="10">
    <source>
        <dbReference type="PROSITE" id="PS50109"/>
    </source>
</evidence>
<sequence length="1052" mass="121083">MYQKRHWCYPSLQTIFILPFLLEILIAVGLVSYFSFRNGRKSVEKIAYELLDETSDRVQEKITHFLSIPEKILYHHQELVNQNFLDLQNLDAWVPYLWSQSQYYQSEFISSIQVTNLDGEYRAAGASHDAQGTVQSGIAVVKKQNNFQMNIYYDLDSFFSRNNPDEVRGYFAVKNRPWFKAAIDNQGMVWTDVYARFIHNQNLTISLSSLLFRPGTDQIEGVTSVLVDIQYLKNFLQSLNLSQTGQAFIVDQSGQLVATSLEETLVVENNGEIALVNAINSQDPITRTISKYIEIHSHDFTKFEPLELSSLKINQQKYFIKTILFSNKKMNWWIVLAIPESDFMAEINQNTRNTIKLCILALCGTIVIGILTARWVTQPLTHLNQYAQKVAQGDWSSSLELNRQDEIGELAHSFNHMIKELKTSFSTIQDNEQRVQQFLESIPLGVAIHNLDGTIHYINEKGRQLLQIKSDKSMECSLLEMNQYYQIYKAETDRLYPPEELPVSKSLLGEKVYSDNLIFKQENQTIEAEVWTTPIYNQQGEIIYAIAVFQDITQRKQTDRILRDYNHTLETKVQQRTEQLYYAKEVAEVANRTKSLFLANMSHELRSPLNSILGFSQLMVRSENLSTEQEENLQIIHQSGTYLLSLINNVLDLSKIEAGKVSLNLNDFNLYTLLKEIEQSFQDKIICKQLQFKIHCNPGVSEYICTDKVKLRQILTNLLSNAFKFTETGSIEVRVEQYTSSESTQLEFTVSDTGQGIAAEEFPNLFQPFGQTQSGKNHKEGTGLGLSISQKFIQLMGGDIRVESEVGQGTRFVFMIKVTPSSTDQMIDLKVTPRVIKLQAGQPNYQILVVDDQPNNCKLLTKFLQPVGFYVKMAHTGEEAIKIWRQWQPDLIWMDMRMPVMDGYEAVRQIRAQEGERKTIIIALTASIVEEEKALSLLAGCDDVVSKPFEEDLIFQMMAQYLGVRYVYEQERQDRRSPNSDVDHPLTPEDLQRLPVQWRQEMAQATLELNDRQVLHLVEQIQSTNPDLAETLMQLMNDFRFDQISEWVSTHS</sequence>
<dbReference type="InterPro" id="IPR001610">
    <property type="entry name" value="PAC"/>
</dbReference>
<dbReference type="PROSITE" id="PS50113">
    <property type="entry name" value="PAC"/>
    <property type="match status" value="1"/>
</dbReference>
<dbReference type="InterPro" id="IPR011006">
    <property type="entry name" value="CheY-like_superfamily"/>
</dbReference>
<dbReference type="SUPFAM" id="SSF52172">
    <property type="entry name" value="CheY-like"/>
    <property type="match status" value="1"/>
</dbReference>
<dbReference type="InterPro" id="IPR000014">
    <property type="entry name" value="PAS"/>
</dbReference>
<dbReference type="GO" id="GO:0005524">
    <property type="term" value="F:ATP binding"/>
    <property type="evidence" value="ECO:0007669"/>
    <property type="project" value="UniProtKB-KW"/>
</dbReference>
<dbReference type="SUPFAM" id="SSF158472">
    <property type="entry name" value="HAMP domain-like"/>
    <property type="match status" value="1"/>
</dbReference>
<dbReference type="SMART" id="SM00387">
    <property type="entry name" value="HATPase_c"/>
    <property type="match status" value="1"/>
</dbReference>
<dbReference type="InterPro" id="IPR036890">
    <property type="entry name" value="HATPase_C_sf"/>
</dbReference>
<feature type="modified residue" description="4-aspartylphosphate" evidence="8">
    <location>
        <position position="895"/>
    </location>
</feature>
<name>A0ABT7BAT4_9CYAN</name>
<dbReference type="PROSITE" id="PS50110">
    <property type="entry name" value="RESPONSE_REGULATORY"/>
    <property type="match status" value="1"/>
</dbReference>
<evidence type="ECO:0000313" key="15">
    <source>
        <dbReference type="Proteomes" id="UP001235849"/>
    </source>
</evidence>
<dbReference type="SUPFAM" id="SSF55874">
    <property type="entry name" value="ATPase domain of HSP90 chaperone/DNA topoisomerase II/histidine kinase"/>
    <property type="match status" value="1"/>
</dbReference>
<dbReference type="PRINTS" id="PR00344">
    <property type="entry name" value="BCTRLSENSOR"/>
</dbReference>